<evidence type="ECO:0000313" key="1">
    <source>
        <dbReference type="EMBL" id="KAA6379700.1"/>
    </source>
</evidence>
<reference evidence="1 2" key="1">
    <citation type="submission" date="2019-03" db="EMBL/GenBank/DDBJ databases">
        <title>Single cell metagenomics reveals metabolic interactions within the superorganism composed of flagellate Streblomastix strix and complex community of Bacteroidetes bacteria on its surface.</title>
        <authorList>
            <person name="Treitli S.C."/>
            <person name="Kolisko M."/>
            <person name="Husnik F."/>
            <person name="Keeling P."/>
            <person name="Hampl V."/>
        </authorList>
    </citation>
    <scope>NUCLEOTIDE SEQUENCE [LARGE SCALE GENOMIC DNA]</scope>
    <source>
        <strain evidence="1">ST1C</strain>
    </source>
</reference>
<dbReference type="AlphaFoldDB" id="A0A5J4VB07"/>
<comment type="caution">
    <text evidence="1">The sequence shown here is derived from an EMBL/GenBank/DDBJ whole genome shotgun (WGS) entry which is preliminary data.</text>
</comment>
<gene>
    <name evidence="1" type="ORF">EZS28_024775</name>
</gene>
<name>A0A5J4VB07_9EUKA</name>
<proteinExistence type="predicted"/>
<sequence>MTQASGQNAQALFTHLRDGAGLNKTQSQPLIDDWDANGSDTNVFASNREITVTDADAGPALRMPPMQEIQYVIMWFMELLSGRNAFAIDFWANPIAQAQIWDYKARTLHAPEVTRHAEVPPHQILNNAANSQVDGYIQNLQFQILMLYKLTLLSIQHVLEGNTKETLIDLVGMCAALLCFAENSTYIRIQKKEGAQGAQQFDLGYNRVMSHAIQPMHALRLIQGQGS</sequence>
<dbReference type="EMBL" id="SNRW01008325">
    <property type="protein sequence ID" value="KAA6379700.1"/>
    <property type="molecule type" value="Genomic_DNA"/>
</dbReference>
<evidence type="ECO:0000313" key="2">
    <source>
        <dbReference type="Proteomes" id="UP000324800"/>
    </source>
</evidence>
<accession>A0A5J4VB07</accession>
<protein>
    <submittedName>
        <fullName evidence="1">Uncharacterized protein</fullName>
    </submittedName>
</protein>
<dbReference type="Proteomes" id="UP000324800">
    <property type="component" value="Unassembled WGS sequence"/>
</dbReference>
<organism evidence="1 2">
    <name type="scientific">Streblomastix strix</name>
    <dbReference type="NCBI Taxonomy" id="222440"/>
    <lineage>
        <taxon>Eukaryota</taxon>
        <taxon>Metamonada</taxon>
        <taxon>Preaxostyla</taxon>
        <taxon>Oxymonadida</taxon>
        <taxon>Streblomastigidae</taxon>
        <taxon>Streblomastix</taxon>
    </lineage>
</organism>